<comment type="caution">
    <text evidence="1">The sequence shown here is derived from an EMBL/GenBank/DDBJ whole genome shotgun (WGS) entry which is preliminary data.</text>
</comment>
<protein>
    <submittedName>
        <fullName evidence="1">Uncharacterized protein</fullName>
    </submittedName>
</protein>
<dbReference type="EMBL" id="BAAANE010000003">
    <property type="protein sequence ID" value="GAA1625938.1"/>
    <property type="molecule type" value="Genomic_DNA"/>
</dbReference>
<gene>
    <name evidence="1" type="ORF">GCM10009744_12230</name>
</gene>
<reference evidence="1 2" key="1">
    <citation type="journal article" date="2019" name="Int. J. Syst. Evol. Microbiol.">
        <title>The Global Catalogue of Microorganisms (GCM) 10K type strain sequencing project: providing services to taxonomists for standard genome sequencing and annotation.</title>
        <authorList>
            <consortium name="The Broad Institute Genomics Platform"/>
            <consortium name="The Broad Institute Genome Sequencing Center for Infectious Disease"/>
            <person name="Wu L."/>
            <person name="Ma J."/>
        </authorList>
    </citation>
    <scope>NUCLEOTIDE SEQUENCE [LARGE SCALE GENOMIC DNA]</scope>
    <source>
        <strain evidence="1 2">JCM 14306</strain>
    </source>
</reference>
<proteinExistence type="predicted"/>
<organism evidence="1 2">
    <name type="scientific">Kribbella alba</name>
    <dbReference type="NCBI Taxonomy" id="190197"/>
    <lineage>
        <taxon>Bacteria</taxon>
        <taxon>Bacillati</taxon>
        <taxon>Actinomycetota</taxon>
        <taxon>Actinomycetes</taxon>
        <taxon>Propionibacteriales</taxon>
        <taxon>Kribbellaceae</taxon>
        <taxon>Kribbella</taxon>
    </lineage>
</organism>
<name>A0ABN2F2Q5_9ACTN</name>
<sequence length="93" mass="10526">MLGRWTHSFEEDHDGLRVYRRDDFAFPPARGRRGVEFRPDGTFIEWVIGRGDAPEAKTGRWDPSGVITRAGGMPGSVRVVTATPDRLELAWQE</sequence>
<evidence type="ECO:0000313" key="1">
    <source>
        <dbReference type="EMBL" id="GAA1625938.1"/>
    </source>
</evidence>
<keyword evidence="2" id="KW-1185">Reference proteome</keyword>
<dbReference type="RefSeq" id="WP_344109699.1">
    <property type="nucleotide sequence ID" value="NZ_BAAANE010000003.1"/>
</dbReference>
<accession>A0ABN2F2Q5</accession>
<dbReference type="Proteomes" id="UP001501319">
    <property type="component" value="Unassembled WGS sequence"/>
</dbReference>
<evidence type="ECO:0000313" key="2">
    <source>
        <dbReference type="Proteomes" id="UP001501319"/>
    </source>
</evidence>